<dbReference type="FunFam" id="3.40.50.300:FF:001301">
    <property type="entry name" value="Structural maintenance of chromosomes 5"/>
    <property type="match status" value="1"/>
</dbReference>
<dbReference type="OrthoDB" id="10254973at2759"/>
<evidence type="ECO:0000313" key="12">
    <source>
        <dbReference type="EMBL" id="GAV50637.1"/>
    </source>
</evidence>
<feature type="domain" description="RecF/RecN/SMC N-terminal" evidence="11">
    <location>
        <begin position="36"/>
        <end position="1042"/>
    </location>
</feature>
<dbReference type="Gene3D" id="1.20.5.110">
    <property type="match status" value="1"/>
</dbReference>
<evidence type="ECO:0000259" key="11">
    <source>
        <dbReference type="Pfam" id="PF02463"/>
    </source>
</evidence>
<dbReference type="Pfam" id="PF02463">
    <property type="entry name" value="SMC_N"/>
    <property type="match status" value="1"/>
</dbReference>
<keyword evidence="9" id="KW-0539">Nucleus</keyword>
<dbReference type="eggNOG" id="KOG0979">
    <property type="taxonomic scope" value="Eukaryota"/>
</dbReference>
<comment type="subcellular location">
    <subcellularLocation>
        <location evidence="2">Chromosome</location>
    </subcellularLocation>
    <subcellularLocation>
        <location evidence="1">Nucleus</location>
    </subcellularLocation>
</comment>
<dbReference type="Gene3D" id="3.40.50.300">
    <property type="entry name" value="P-loop containing nucleotide triphosphate hydrolases"/>
    <property type="match status" value="2"/>
</dbReference>
<evidence type="ECO:0000256" key="8">
    <source>
        <dbReference type="ARBA" id="ARBA00023054"/>
    </source>
</evidence>
<evidence type="ECO:0000313" key="13">
    <source>
        <dbReference type="Proteomes" id="UP000187013"/>
    </source>
</evidence>
<evidence type="ECO:0000256" key="4">
    <source>
        <dbReference type="ARBA" id="ARBA00018687"/>
    </source>
</evidence>
<comment type="caution">
    <text evidence="12">The sequence shown here is derived from an EMBL/GenBank/DDBJ whole genome shotgun (WGS) entry which is preliminary data.</text>
</comment>
<dbReference type="PANTHER" id="PTHR45916:SF1">
    <property type="entry name" value="STRUCTURAL MAINTENANCE OF CHROMOSOMES PROTEIN 5"/>
    <property type="match status" value="1"/>
</dbReference>
<evidence type="ECO:0000256" key="7">
    <source>
        <dbReference type="ARBA" id="ARBA00022840"/>
    </source>
</evidence>
<dbReference type="Gene3D" id="1.20.5.170">
    <property type="match status" value="1"/>
</dbReference>
<evidence type="ECO:0000256" key="6">
    <source>
        <dbReference type="ARBA" id="ARBA00022741"/>
    </source>
</evidence>
<dbReference type="GO" id="GO:0003697">
    <property type="term" value="F:single-stranded DNA binding"/>
    <property type="evidence" value="ECO:0007669"/>
    <property type="project" value="TreeGrafter"/>
</dbReference>
<feature type="coiled-coil region" evidence="10">
    <location>
        <begin position="794"/>
        <end position="821"/>
    </location>
</feature>
<dbReference type="CDD" id="cd22879">
    <property type="entry name" value="Smc5_CC_C"/>
    <property type="match status" value="1"/>
</dbReference>
<dbReference type="AlphaFoldDB" id="A0A1Q3A4N3"/>
<keyword evidence="8 10" id="KW-0175">Coiled coil</keyword>
<dbReference type="GO" id="GO:0005634">
    <property type="term" value="C:nucleus"/>
    <property type="evidence" value="ECO:0007669"/>
    <property type="project" value="UniProtKB-SubCell"/>
</dbReference>
<name>A0A1Q3A4N3_ZYGRO</name>
<comment type="similarity">
    <text evidence="3">Belongs to the SMC family. SMC5 subfamily.</text>
</comment>
<gene>
    <name evidence="12" type="ORF">ZYGR_0Z00600</name>
</gene>
<dbReference type="Proteomes" id="UP000187013">
    <property type="component" value="Unassembled WGS sequence"/>
</dbReference>
<feature type="coiled-coil region" evidence="10">
    <location>
        <begin position="230"/>
        <end position="384"/>
    </location>
</feature>
<accession>A0A1Q3A4N3</accession>
<evidence type="ECO:0000256" key="3">
    <source>
        <dbReference type="ARBA" id="ARBA00010171"/>
    </source>
</evidence>
<proteinExistence type="inferred from homology"/>
<dbReference type="GO" id="GO:0005524">
    <property type="term" value="F:ATP binding"/>
    <property type="evidence" value="ECO:0007669"/>
    <property type="project" value="UniProtKB-KW"/>
</dbReference>
<evidence type="ECO:0000256" key="1">
    <source>
        <dbReference type="ARBA" id="ARBA00004123"/>
    </source>
</evidence>
<keyword evidence="7" id="KW-0067">ATP-binding</keyword>
<protein>
    <recommendedName>
        <fullName evidence="4">Structural maintenance of chromosomes protein 5</fullName>
    </recommendedName>
</protein>
<sequence length="1088" mass="125876">MASTTLNLAEYAEDGPASKKLKLGTVDYSPFHPGAIVKMRLENFVTYTLTEFDLSPSLNMIIGPNGSGKSTFVCAVCLGLAGKPEFIKRSKRVEDFIKNGEDRGSIEITLKNSPKVEGMPGVDSEADTIKITRELIKSKSKSRYMINDRVVSEEDVRLLVSKLNIQLDNLCQFLSQERVEEFARLKSDKLLAETTRSIDAKLLDVLELLKDLQAKEISSQRELDLNKQKYDELLVQKEKLSESVKAFKELESKKSELELHLQLLPYAKLKDHKEKLADYKRDLDQAKANLKSLRKDKKPFSNAKQNLEERLEILSNKRDLKDKQLKEDQASYRRVEQELESIREEIEKKEQQIEYYRNRTKKLEETAAKTREELENKYKLLETIELPSQSVFDEITSQRHDLILREANLNESILELDNRASGINHNMRHLEKQMDNRLNSLNSNDRIGVLDQNPDLKEVKAAVLYIRSRPEMRGKVLEPPIMSVSVTNPAFARYLNHCVDYNTSKAFTIVDADSYEQFSDDVLKRFKVNLRELNDANVRPPLDRQVLRNAGFESYLSDFVTGDQNVIRMLCQICNLHTVPVSRKELSSEQLSKLSKPAKNGEVLFRRIIHGNRVVDFRKSLYGSKQVFSVDSNIKNTQFYNKSVMSEEQKTRINEEVAQLKSRHVGLRNDLDELSREKNDLKHQLNDNNLKNDMIAQRAHSLNEIRKKHSLTKSNIESLEVKIRQITYESNKDVTQKIKDVEAEISTQLQKQTRTLREMVSLVGKMNQHQRELADADIAELEAQNLNISMNDVLRSFIEREAELEEEYAAKKRNAKEMRDTDEYREWKSQIQTYDEETKDKVNDRATNYEENHNFNVTYIQDIIDRLESEIGMLNHDESSVTILSQVEKQLRGLQKTLPRQVEELNEIRNLLRENQHVLEPQLDAMISNISTRFSKLFTSVGSAGAVHLEKPHLFAEWKIEIMVKFRDNAVLKKLDSHTQSGGERAVSTVLYMIALQEFTTAPFRVVDEINQGMDSRNERIVHKSMVENACAENTSQYFLITPKLLTDLYYHEKMRVHCVMAGPWIPDPMKRSDMINFGQTSNYVFYS</sequence>
<keyword evidence="5" id="KW-0158">Chromosome</keyword>
<dbReference type="EMBL" id="BDGX01000026">
    <property type="protein sequence ID" value="GAV50637.1"/>
    <property type="molecule type" value="Genomic_DNA"/>
</dbReference>
<dbReference type="GO" id="GO:0000724">
    <property type="term" value="P:double-strand break repair via homologous recombination"/>
    <property type="evidence" value="ECO:0007669"/>
    <property type="project" value="TreeGrafter"/>
</dbReference>
<evidence type="ECO:0000256" key="10">
    <source>
        <dbReference type="SAM" id="Coils"/>
    </source>
</evidence>
<dbReference type="InterPro" id="IPR027417">
    <property type="entry name" value="P-loop_NTPase"/>
</dbReference>
<dbReference type="GO" id="GO:0016887">
    <property type="term" value="F:ATP hydrolysis activity"/>
    <property type="evidence" value="ECO:0007669"/>
    <property type="project" value="InterPro"/>
</dbReference>
<reference evidence="12 13" key="1">
    <citation type="submission" date="2016-08" db="EMBL/GenBank/DDBJ databases">
        <title>Draft genome sequence of allopolyploid Zygosaccharomyces rouxii.</title>
        <authorList>
            <person name="Watanabe J."/>
            <person name="Uehara K."/>
            <person name="Mogi Y."/>
            <person name="Tsukioka Y."/>
        </authorList>
    </citation>
    <scope>NUCLEOTIDE SEQUENCE [LARGE SCALE GENOMIC DNA]</scope>
    <source>
        <strain evidence="12 13">NBRC 110957</strain>
    </source>
</reference>
<evidence type="ECO:0000256" key="2">
    <source>
        <dbReference type="ARBA" id="ARBA00004286"/>
    </source>
</evidence>
<keyword evidence="6" id="KW-0547">Nucleotide-binding</keyword>
<dbReference type="InterPro" id="IPR003395">
    <property type="entry name" value="RecF/RecN/SMC_N"/>
</dbReference>
<evidence type="ECO:0000256" key="5">
    <source>
        <dbReference type="ARBA" id="ARBA00022454"/>
    </source>
</evidence>
<evidence type="ECO:0000256" key="9">
    <source>
        <dbReference type="ARBA" id="ARBA00023242"/>
    </source>
</evidence>
<dbReference type="PANTHER" id="PTHR45916">
    <property type="entry name" value="STRUCTURAL MAINTENANCE OF CHROMOSOMES PROTEIN 5"/>
    <property type="match status" value="1"/>
</dbReference>
<dbReference type="GO" id="GO:0030915">
    <property type="term" value="C:Smc5-Smc6 complex"/>
    <property type="evidence" value="ECO:0007669"/>
    <property type="project" value="UniProtKB-ARBA"/>
</dbReference>
<dbReference type="SUPFAM" id="SSF52540">
    <property type="entry name" value="P-loop containing nucleoside triphosphate hydrolases"/>
    <property type="match status" value="2"/>
</dbReference>
<organism evidence="12 13">
    <name type="scientific">Zygosaccharomyces rouxii</name>
    <dbReference type="NCBI Taxonomy" id="4956"/>
    <lineage>
        <taxon>Eukaryota</taxon>
        <taxon>Fungi</taxon>
        <taxon>Dikarya</taxon>
        <taxon>Ascomycota</taxon>
        <taxon>Saccharomycotina</taxon>
        <taxon>Saccharomycetes</taxon>
        <taxon>Saccharomycetales</taxon>
        <taxon>Saccharomycetaceae</taxon>
        <taxon>Zygosaccharomyces</taxon>
    </lineage>
</organism>
<feature type="coiled-coil region" evidence="10">
    <location>
        <begin position="650"/>
        <end position="751"/>
    </location>
</feature>